<dbReference type="RefSeq" id="WP_229669149.1">
    <property type="nucleotide sequence ID" value="NZ_BMLF01000001.1"/>
</dbReference>
<evidence type="ECO:0000256" key="5">
    <source>
        <dbReference type="ARBA" id="ARBA00022475"/>
    </source>
</evidence>
<keyword evidence="6" id="KW-0533">Nickel</keyword>
<dbReference type="GO" id="GO:0046583">
    <property type="term" value="F:monoatomic cation efflux transmembrane transporter activity"/>
    <property type="evidence" value="ECO:0007669"/>
    <property type="project" value="TreeGrafter"/>
</dbReference>
<feature type="transmembrane region" description="Helical" evidence="13">
    <location>
        <begin position="65"/>
        <end position="86"/>
    </location>
</feature>
<protein>
    <recommendedName>
        <fullName evidence="13">Nickel/cobalt efflux system</fullName>
    </recommendedName>
</protein>
<keyword evidence="5" id="KW-1003">Cell membrane</keyword>
<comment type="function">
    <text evidence="1">Efflux system for nickel and cobalt.</text>
</comment>
<evidence type="ECO:0000256" key="4">
    <source>
        <dbReference type="ARBA" id="ARBA00022448"/>
    </source>
</evidence>
<dbReference type="PANTHER" id="PTHR40659">
    <property type="entry name" value="NICKEL/COBALT EFFLUX SYSTEM RCNA"/>
    <property type="match status" value="1"/>
</dbReference>
<keyword evidence="11 13" id="KW-0472">Membrane</keyword>
<reference evidence="14" key="1">
    <citation type="journal article" date="2014" name="Int. J. Syst. Evol. Microbiol.">
        <title>Complete genome sequence of Corynebacterium casei LMG S-19264T (=DSM 44701T), isolated from a smear-ripened cheese.</title>
        <authorList>
            <consortium name="US DOE Joint Genome Institute (JGI-PGF)"/>
            <person name="Walter F."/>
            <person name="Albersmeier A."/>
            <person name="Kalinowski J."/>
            <person name="Ruckert C."/>
        </authorList>
    </citation>
    <scope>NUCLEOTIDE SEQUENCE</scope>
    <source>
        <strain evidence="14">CGMCC 1.6293</strain>
    </source>
</reference>
<proteinExistence type="inferred from homology"/>
<gene>
    <name evidence="14" type="ORF">GCM10011534_13150</name>
</gene>
<evidence type="ECO:0000313" key="15">
    <source>
        <dbReference type="Proteomes" id="UP000649829"/>
    </source>
</evidence>
<keyword evidence="9" id="KW-0406">Ion transport</keyword>
<keyword evidence="7 13" id="KW-0812">Transmembrane</keyword>
<evidence type="ECO:0000256" key="6">
    <source>
        <dbReference type="ARBA" id="ARBA00022596"/>
    </source>
</evidence>
<organism evidence="14 15">
    <name type="scientific">Pseudooceanicola nanhaiensis</name>
    <dbReference type="NCBI Taxonomy" id="375761"/>
    <lineage>
        <taxon>Bacteria</taxon>
        <taxon>Pseudomonadati</taxon>
        <taxon>Pseudomonadota</taxon>
        <taxon>Alphaproteobacteria</taxon>
        <taxon>Rhodobacterales</taxon>
        <taxon>Paracoccaceae</taxon>
        <taxon>Pseudooceanicola</taxon>
    </lineage>
</organism>
<dbReference type="InterPro" id="IPR011541">
    <property type="entry name" value="Ni/Co_transpt_high_affinity"/>
</dbReference>
<dbReference type="GO" id="GO:0010045">
    <property type="term" value="P:response to nickel cation"/>
    <property type="evidence" value="ECO:0007669"/>
    <property type="project" value="TreeGrafter"/>
</dbReference>
<evidence type="ECO:0000256" key="9">
    <source>
        <dbReference type="ARBA" id="ARBA00023065"/>
    </source>
</evidence>
<comment type="similarity">
    <text evidence="13">Belongs to the NiCoT transporter (TC 2.A.52) family.</text>
</comment>
<comment type="caution">
    <text evidence="14">The sequence shown here is derived from an EMBL/GenBank/DDBJ whole genome shotgun (WGS) entry which is preliminary data.</text>
</comment>
<sequence length="311" mass="32080">MSDHSMPRPRVALWAWVPVTLFAALALWLFAFGGMETITLRAMEGQRSAQNALAGGLRGVKAGQAGAVLGLMAICFTYGFFHAAGPGHGKVLIGGMGLAGRGTARRLAWLALLSSLGQAVTAVLLVGAGILLLGWGREQLTGAAEALFAPVSWAAIGLIGLWLILRATRRLRRIGRPVPAGHHDHDHHHDCGHDHGPGVEAVERVTSFREGALLVLAIAIRPCTGALFLLIITHAMGLFGTGVVGTFAMALGTASITILVALLSAHAHGAAMARVSDLATSDTVARTTALIEGAAGALIAAVALGLLLPLL</sequence>
<dbReference type="GO" id="GO:0005886">
    <property type="term" value="C:plasma membrane"/>
    <property type="evidence" value="ECO:0007669"/>
    <property type="project" value="UniProtKB-SubCell"/>
</dbReference>
<dbReference type="PANTHER" id="PTHR40659:SF1">
    <property type="entry name" value="NICKEL_COBALT EFFLUX SYSTEM RCNA"/>
    <property type="match status" value="1"/>
</dbReference>
<evidence type="ECO:0000256" key="3">
    <source>
        <dbReference type="ARBA" id="ARBA00022426"/>
    </source>
</evidence>
<dbReference type="GO" id="GO:0032025">
    <property type="term" value="P:response to cobalt ion"/>
    <property type="evidence" value="ECO:0007669"/>
    <property type="project" value="TreeGrafter"/>
</dbReference>
<keyword evidence="3" id="KW-0171">Cobalt transport</keyword>
<evidence type="ECO:0000256" key="13">
    <source>
        <dbReference type="RuleBase" id="RU362101"/>
    </source>
</evidence>
<evidence type="ECO:0000256" key="1">
    <source>
        <dbReference type="ARBA" id="ARBA00002510"/>
    </source>
</evidence>
<reference evidence="14" key="2">
    <citation type="submission" date="2020-09" db="EMBL/GenBank/DDBJ databases">
        <authorList>
            <person name="Sun Q."/>
            <person name="Zhou Y."/>
        </authorList>
    </citation>
    <scope>NUCLEOTIDE SEQUENCE</scope>
    <source>
        <strain evidence="14">CGMCC 1.6293</strain>
    </source>
</reference>
<dbReference type="GO" id="GO:0006824">
    <property type="term" value="P:cobalt ion transport"/>
    <property type="evidence" value="ECO:0007669"/>
    <property type="project" value="UniProtKB-KW"/>
</dbReference>
<evidence type="ECO:0000256" key="12">
    <source>
        <dbReference type="ARBA" id="ARBA00023285"/>
    </source>
</evidence>
<evidence type="ECO:0000256" key="10">
    <source>
        <dbReference type="ARBA" id="ARBA00023112"/>
    </source>
</evidence>
<feature type="transmembrane region" description="Helical" evidence="13">
    <location>
        <begin position="238"/>
        <end position="263"/>
    </location>
</feature>
<feature type="transmembrane region" description="Helical" evidence="13">
    <location>
        <begin position="212"/>
        <end position="232"/>
    </location>
</feature>
<keyword evidence="4 13" id="KW-0813">Transport</keyword>
<evidence type="ECO:0000256" key="11">
    <source>
        <dbReference type="ARBA" id="ARBA00023136"/>
    </source>
</evidence>
<keyword evidence="10" id="KW-0921">Nickel transport</keyword>
<evidence type="ECO:0000256" key="2">
    <source>
        <dbReference type="ARBA" id="ARBA00004651"/>
    </source>
</evidence>
<dbReference type="InterPro" id="IPR051224">
    <property type="entry name" value="NiCoT_RcnA"/>
</dbReference>
<comment type="subcellular location">
    <subcellularLocation>
        <location evidence="2 13">Cell membrane</location>
        <topology evidence="2 13">Multi-pass membrane protein</topology>
    </subcellularLocation>
</comment>
<feature type="transmembrane region" description="Helical" evidence="13">
    <location>
        <begin position="147"/>
        <end position="165"/>
    </location>
</feature>
<dbReference type="AlphaFoldDB" id="A0A917SRE6"/>
<evidence type="ECO:0000313" key="14">
    <source>
        <dbReference type="EMBL" id="GGL92343.1"/>
    </source>
</evidence>
<evidence type="ECO:0000256" key="7">
    <source>
        <dbReference type="ARBA" id="ARBA00022692"/>
    </source>
</evidence>
<keyword evidence="15" id="KW-1185">Reference proteome</keyword>
<keyword evidence="8 13" id="KW-1133">Transmembrane helix</keyword>
<dbReference type="EMBL" id="BMLF01000001">
    <property type="protein sequence ID" value="GGL92343.1"/>
    <property type="molecule type" value="Genomic_DNA"/>
</dbReference>
<dbReference type="Proteomes" id="UP000649829">
    <property type="component" value="Unassembled WGS sequence"/>
</dbReference>
<keyword evidence="12" id="KW-0170">Cobalt</keyword>
<evidence type="ECO:0000256" key="8">
    <source>
        <dbReference type="ARBA" id="ARBA00022989"/>
    </source>
</evidence>
<accession>A0A917SRE6</accession>
<dbReference type="GO" id="GO:0015099">
    <property type="term" value="F:nickel cation transmembrane transporter activity"/>
    <property type="evidence" value="ECO:0007669"/>
    <property type="project" value="UniProtKB-UniRule"/>
</dbReference>
<feature type="transmembrane region" description="Helical" evidence="13">
    <location>
        <begin position="107"/>
        <end position="135"/>
    </location>
</feature>
<feature type="transmembrane region" description="Helical" evidence="13">
    <location>
        <begin position="12"/>
        <end position="31"/>
    </location>
</feature>
<name>A0A917SRE6_9RHOB</name>
<feature type="transmembrane region" description="Helical" evidence="13">
    <location>
        <begin position="284"/>
        <end position="308"/>
    </location>
</feature>
<dbReference type="Pfam" id="PF03824">
    <property type="entry name" value="NicO"/>
    <property type="match status" value="1"/>
</dbReference>